<dbReference type="GO" id="GO:0006508">
    <property type="term" value="P:proteolysis"/>
    <property type="evidence" value="ECO:0007669"/>
    <property type="project" value="UniProtKB-KW"/>
</dbReference>
<proteinExistence type="predicted"/>
<organism evidence="3 4">
    <name type="scientific">Arthrobacter ginsengisoli</name>
    <dbReference type="NCBI Taxonomy" id="1356565"/>
    <lineage>
        <taxon>Bacteria</taxon>
        <taxon>Bacillati</taxon>
        <taxon>Actinomycetota</taxon>
        <taxon>Actinomycetes</taxon>
        <taxon>Micrococcales</taxon>
        <taxon>Micrococcaceae</taxon>
        <taxon>Arthrobacter</taxon>
    </lineage>
</organism>
<feature type="domain" description="CAAX prenyl protease 2/Lysostaphin resistance protein A-like" evidence="2">
    <location>
        <begin position="14"/>
        <end position="77"/>
    </location>
</feature>
<evidence type="ECO:0000313" key="3">
    <source>
        <dbReference type="EMBL" id="MDR7082097.1"/>
    </source>
</evidence>
<reference evidence="3 4" key="1">
    <citation type="submission" date="2023-07" db="EMBL/GenBank/DDBJ databases">
        <title>Sorghum-associated microbial communities from plants grown in Nebraska, USA.</title>
        <authorList>
            <person name="Schachtman D."/>
        </authorList>
    </citation>
    <scope>NUCLEOTIDE SEQUENCE [LARGE SCALE GENOMIC DNA]</scope>
    <source>
        <strain evidence="3 4">BE167</strain>
    </source>
</reference>
<dbReference type="GO" id="GO:0008233">
    <property type="term" value="F:peptidase activity"/>
    <property type="evidence" value="ECO:0007669"/>
    <property type="project" value="UniProtKB-KW"/>
</dbReference>
<name>A0ABU1UAA3_9MICC</name>
<keyword evidence="3" id="KW-0378">Hydrolase</keyword>
<keyword evidence="4" id="KW-1185">Reference proteome</keyword>
<dbReference type="InterPro" id="IPR003675">
    <property type="entry name" value="Rce1/LyrA-like_dom"/>
</dbReference>
<evidence type="ECO:0000256" key="1">
    <source>
        <dbReference type="SAM" id="Phobius"/>
    </source>
</evidence>
<keyword evidence="1" id="KW-0472">Membrane</keyword>
<protein>
    <submittedName>
        <fullName evidence="3">Membrane protease YdiL (CAAX protease family)</fullName>
    </submittedName>
</protein>
<accession>A0ABU1UAA3</accession>
<keyword evidence="1" id="KW-0812">Transmembrane</keyword>
<keyword evidence="1" id="KW-1133">Transmembrane helix</keyword>
<feature type="transmembrane region" description="Helical" evidence="1">
    <location>
        <begin position="34"/>
        <end position="54"/>
    </location>
</feature>
<evidence type="ECO:0000313" key="4">
    <source>
        <dbReference type="Proteomes" id="UP001252243"/>
    </source>
</evidence>
<gene>
    <name evidence="3" type="ORF">J2X01_001382</name>
</gene>
<dbReference type="Pfam" id="PF02517">
    <property type="entry name" value="Rce1-like"/>
    <property type="match status" value="1"/>
</dbReference>
<evidence type="ECO:0000259" key="2">
    <source>
        <dbReference type="Pfam" id="PF02517"/>
    </source>
</evidence>
<dbReference type="Proteomes" id="UP001252243">
    <property type="component" value="Unassembled WGS sequence"/>
</dbReference>
<keyword evidence="3" id="KW-0645">Protease</keyword>
<dbReference type="EMBL" id="JAVDVQ010000004">
    <property type="protein sequence ID" value="MDR7082097.1"/>
    <property type="molecule type" value="Genomic_DNA"/>
</dbReference>
<comment type="caution">
    <text evidence="3">The sequence shown here is derived from an EMBL/GenBank/DDBJ whole genome shotgun (WGS) entry which is preliminary data.</text>
</comment>
<sequence length="98" mass="10269">MRSAPGPAAGRHPNFIQNGFVEESSFSGALQTRLVLAVGTGWALVLQALLLGVWHLRLGFTNTGHAGTIVPQSVLGLAFPVPGRPRGLAYSEASVFAM</sequence>
<dbReference type="RefSeq" id="WP_310052163.1">
    <property type="nucleotide sequence ID" value="NZ_JAVDVQ010000004.1"/>
</dbReference>